<dbReference type="Pfam" id="PF00534">
    <property type="entry name" value="Glycos_transf_1"/>
    <property type="match status" value="1"/>
</dbReference>
<keyword evidence="2 5" id="KW-0808">Transferase</keyword>
<feature type="domain" description="Glycosyltransferase subfamily 4-like N-terminal" evidence="4">
    <location>
        <begin position="22"/>
        <end position="194"/>
    </location>
</feature>
<organism evidence="5 6">
    <name type="scientific">Rubrobacter taiwanensis</name>
    <dbReference type="NCBI Taxonomy" id="185139"/>
    <lineage>
        <taxon>Bacteria</taxon>
        <taxon>Bacillati</taxon>
        <taxon>Actinomycetota</taxon>
        <taxon>Rubrobacteria</taxon>
        <taxon>Rubrobacterales</taxon>
        <taxon>Rubrobacteraceae</taxon>
        <taxon>Rubrobacter</taxon>
    </lineage>
</organism>
<dbReference type="GO" id="GO:0016757">
    <property type="term" value="F:glycosyltransferase activity"/>
    <property type="evidence" value="ECO:0007669"/>
    <property type="project" value="UniProtKB-KW"/>
</dbReference>
<dbReference type="SUPFAM" id="SSF53756">
    <property type="entry name" value="UDP-Glycosyltransferase/glycogen phosphorylase"/>
    <property type="match status" value="1"/>
</dbReference>
<keyword evidence="1" id="KW-0328">Glycosyltransferase</keyword>
<dbReference type="Pfam" id="PF13439">
    <property type="entry name" value="Glyco_transf_4"/>
    <property type="match status" value="1"/>
</dbReference>
<evidence type="ECO:0000313" key="6">
    <source>
        <dbReference type="Proteomes" id="UP000295244"/>
    </source>
</evidence>
<protein>
    <submittedName>
        <fullName evidence="5">Glycosyltransferase family 1 protein</fullName>
    </submittedName>
</protein>
<feature type="domain" description="Glycosyl transferase family 1" evidence="3">
    <location>
        <begin position="209"/>
        <end position="366"/>
    </location>
</feature>
<dbReference type="AlphaFoldDB" id="A0A4R1BI58"/>
<sequence length="403" mass="43546">MKVAMVSEHASPLATVGGVDAGGQNVHVASLAHSLARRGAEVVVYTRRDAPDLPRRVRFAPGVIVEHLDAGPPAPIPKDLLLPYMDEFAGELERSLKPFRPDVIHSHFWMSGRAALAAAGGVPVVHTYHALGTVKRRHQGDRDTSPEERIPTEREIGRSAGRILATCTDEVFELARLGVPLERISVVPCGVDLKLFRPDGPAEEAPAARHRLVVVGRLVERKGVGNVVSALAGIPDAELVVAGGPDAPDLDRDPEARRLRRLAASLGVEDRVHLRGRMAREEIPPLLRSADVVVCVPWYEPFGIVPLEAMACGVPVVASAVGGLLDSVVDGVTGLHVPPRSPERLAETVRELLADPARRRALGAAGVLRAQTRYGWSRIAAETLEVYRELLNRSPARREEVLR</sequence>
<dbReference type="InterPro" id="IPR028098">
    <property type="entry name" value="Glyco_trans_4-like_N"/>
</dbReference>
<evidence type="ECO:0000259" key="3">
    <source>
        <dbReference type="Pfam" id="PF00534"/>
    </source>
</evidence>
<dbReference type="EMBL" id="SKBU01000015">
    <property type="protein sequence ID" value="TCJ16838.1"/>
    <property type="molecule type" value="Genomic_DNA"/>
</dbReference>
<evidence type="ECO:0000256" key="1">
    <source>
        <dbReference type="ARBA" id="ARBA00022676"/>
    </source>
</evidence>
<dbReference type="PANTHER" id="PTHR12526">
    <property type="entry name" value="GLYCOSYLTRANSFERASE"/>
    <property type="match status" value="1"/>
</dbReference>
<accession>A0A4R1BI58</accession>
<keyword evidence="6" id="KW-1185">Reference proteome</keyword>
<reference evidence="5 6" key="1">
    <citation type="submission" date="2019-03" db="EMBL/GenBank/DDBJ databases">
        <title>Whole genome sequence of a novel Rubrobacter taiwanensis strain, isolated from Yellowstone National Park.</title>
        <authorList>
            <person name="Freed S."/>
            <person name="Ramaley R.F."/>
            <person name="Kyndt J.A."/>
        </authorList>
    </citation>
    <scope>NUCLEOTIDE SEQUENCE [LARGE SCALE GENOMIC DNA]</scope>
    <source>
        <strain evidence="5 6">Yellowstone</strain>
    </source>
</reference>
<dbReference type="PANTHER" id="PTHR12526:SF635">
    <property type="entry name" value="GLYCOSYL TRANSFERASE GROUP 1"/>
    <property type="match status" value="1"/>
</dbReference>
<gene>
    <name evidence="5" type="ORF">E0L93_08960</name>
</gene>
<evidence type="ECO:0000256" key="2">
    <source>
        <dbReference type="ARBA" id="ARBA00022679"/>
    </source>
</evidence>
<evidence type="ECO:0000313" key="5">
    <source>
        <dbReference type="EMBL" id="TCJ16838.1"/>
    </source>
</evidence>
<comment type="caution">
    <text evidence="5">The sequence shown here is derived from an EMBL/GenBank/DDBJ whole genome shotgun (WGS) entry which is preliminary data.</text>
</comment>
<evidence type="ECO:0000259" key="4">
    <source>
        <dbReference type="Pfam" id="PF13439"/>
    </source>
</evidence>
<dbReference type="Gene3D" id="3.40.50.2000">
    <property type="entry name" value="Glycogen Phosphorylase B"/>
    <property type="match status" value="2"/>
</dbReference>
<name>A0A4R1BI58_9ACTN</name>
<dbReference type="Proteomes" id="UP000295244">
    <property type="component" value="Unassembled WGS sequence"/>
</dbReference>
<proteinExistence type="predicted"/>
<dbReference type="InterPro" id="IPR001296">
    <property type="entry name" value="Glyco_trans_1"/>
</dbReference>
<dbReference type="OrthoDB" id="9810929at2"/>
<dbReference type="RefSeq" id="WP_132691071.1">
    <property type="nucleotide sequence ID" value="NZ_SKBU01000015.1"/>
</dbReference>